<name>A0A0C3AEZ3_9AGAM</name>
<evidence type="ECO:0000313" key="1">
    <source>
        <dbReference type="EMBL" id="KIM63527.1"/>
    </source>
</evidence>
<reference evidence="2" key="2">
    <citation type="submission" date="2015-01" db="EMBL/GenBank/DDBJ databases">
        <title>Evolutionary Origins and Diversification of the Mycorrhizal Mutualists.</title>
        <authorList>
            <consortium name="DOE Joint Genome Institute"/>
            <consortium name="Mycorrhizal Genomics Consortium"/>
            <person name="Kohler A."/>
            <person name="Kuo A."/>
            <person name="Nagy L.G."/>
            <person name="Floudas D."/>
            <person name="Copeland A."/>
            <person name="Barry K.W."/>
            <person name="Cichocki N."/>
            <person name="Veneault-Fourrey C."/>
            <person name="LaButti K."/>
            <person name="Lindquist E.A."/>
            <person name="Lipzen A."/>
            <person name="Lundell T."/>
            <person name="Morin E."/>
            <person name="Murat C."/>
            <person name="Riley R."/>
            <person name="Ohm R."/>
            <person name="Sun H."/>
            <person name="Tunlid A."/>
            <person name="Henrissat B."/>
            <person name="Grigoriev I.V."/>
            <person name="Hibbett D.S."/>
            <person name="Martin F."/>
        </authorList>
    </citation>
    <scope>NUCLEOTIDE SEQUENCE [LARGE SCALE GENOMIC DNA]</scope>
    <source>
        <strain evidence="2">Foug A</strain>
    </source>
</reference>
<dbReference type="AlphaFoldDB" id="A0A0C3AEZ3"/>
<organism evidence="1 2">
    <name type="scientific">Scleroderma citrinum Foug A</name>
    <dbReference type="NCBI Taxonomy" id="1036808"/>
    <lineage>
        <taxon>Eukaryota</taxon>
        <taxon>Fungi</taxon>
        <taxon>Dikarya</taxon>
        <taxon>Basidiomycota</taxon>
        <taxon>Agaricomycotina</taxon>
        <taxon>Agaricomycetes</taxon>
        <taxon>Agaricomycetidae</taxon>
        <taxon>Boletales</taxon>
        <taxon>Sclerodermatineae</taxon>
        <taxon>Sclerodermataceae</taxon>
        <taxon>Scleroderma</taxon>
    </lineage>
</organism>
<sequence length="140" mass="15877">YDIHHEQDTLCPGHGAFIIMLSQEHGHNTHPFWYAQILSAFLITVNHHGVNQTMEVLWVRWFGIMPGHQWGIKKARLLKIGFILDTSDAFSFLDPSLVLCACHLIPASAEGHTDSLLPHSPSVARENGDLDDWMAYYINM</sequence>
<feature type="non-terminal residue" evidence="1">
    <location>
        <position position="1"/>
    </location>
</feature>
<gene>
    <name evidence="1" type="ORF">SCLCIDRAFT_117288</name>
</gene>
<evidence type="ECO:0000313" key="2">
    <source>
        <dbReference type="Proteomes" id="UP000053989"/>
    </source>
</evidence>
<dbReference type="STRING" id="1036808.A0A0C3AEZ3"/>
<accession>A0A0C3AEZ3</accession>
<dbReference type="Proteomes" id="UP000053989">
    <property type="component" value="Unassembled WGS sequence"/>
</dbReference>
<dbReference type="InParanoid" id="A0A0C3AEZ3"/>
<reference evidence="1 2" key="1">
    <citation type="submission" date="2014-04" db="EMBL/GenBank/DDBJ databases">
        <authorList>
            <consortium name="DOE Joint Genome Institute"/>
            <person name="Kuo A."/>
            <person name="Kohler A."/>
            <person name="Nagy L.G."/>
            <person name="Floudas D."/>
            <person name="Copeland A."/>
            <person name="Barry K.W."/>
            <person name="Cichocki N."/>
            <person name="Veneault-Fourrey C."/>
            <person name="LaButti K."/>
            <person name="Lindquist E.A."/>
            <person name="Lipzen A."/>
            <person name="Lundell T."/>
            <person name="Morin E."/>
            <person name="Murat C."/>
            <person name="Sun H."/>
            <person name="Tunlid A."/>
            <person name="Henrissat B."/>
            <person name="Grigoriev I.V."/>
            <person name="Hibbett D.S."/>
            <person name="Martin F."/>
            <person name="Nordberg H.P."/>
            <person name="Cantor M.N."/>
            <person name="Hua S.X."/>
        </authorList>
    </citation>
    <scope>NUCLEOTIDE SEQUENCE [LARGE SCALE GENOMIC DNA]</scope>
    <source>
        <strain evidence="1 2">Foug A</strain>
    </source>
</reference>
<dbReference type="OrthoDB" id="3267098at2759"/>
<protein>
    <submittedName>
        <fullName evidence="1">Uncharacterized protein</fullName>
    </submittedName>
</protein>
<dbReference type="EMBL" id="KN822034">
    <property type="protein sequence ID" value="KIM63527.1"/>
    <property type="molecule type" value="Genomic_DNA"/>
</dbReference>
<keyword evidence="2" id="KW-1185">Reference proteome</keyword>
<proteinExistence type="predicted"/>
<dbReference type="HOGENOM" id="CLU_002498_5_1_1"/>